<dbReference type="InterPro" id="IPR003593">
    <property type="entry name" value="AAA+_ATPase"/>
</dbReference>
<dbReference type="Proteomes" id="UP000346198">
    <property type="component" value="Unassembled WGS sequence"/>
</dbReference>
<evidence type="ECO:0000256" key="5">
    <source>
        <dbReference type="ARBA" id="ARBA00022737"/>
    </source>
</evidence>
<comment type="catalytic activity">
    <reaction evidence="12">
        <text>ATP + H2O = ADP + phosphate + H(+)</text>
        <dbReference type="Rhea" id="RHEA:13065"/>
        <dbReference type="ChEBI" id="CHEBI:15377"/>
        <dbReference type="ChEBI" id="CHEBI:15378"/>
        <dbReference type="ChEBI" id="CHEBI:30616"/>
        <dbReference type="ChEBI" id="CHEBI:43474"/>
        <dbReference type="ChEBI" id="CHEBI:456216"/>
    </reaction>
</comment>
<dbReference type="SUPFAM" id="SSF52540">
    <property type="entry name" value="P-loop containing nucleoside triphosphate hydrolases"/>
    <property type="match status" value="2"/>
</dbReference>
<evidence type="ECO:0000256" key="11">
    <source>
        <dbReference type="ARBA" id="ARBA00022917"/>
    </source>
</evidence>
<dbReference type="GO" id="GO:0006412">
    <property type="term" value="P:translation"/>
    <property type="evidence" value="ECO:0007669"/>
    <property type="project" value="UniProtKB-KW"/>
</dbReference>
<dbReference type="GO" id="GO:0005737">
    <property type="term" value="C:cytoplasm"/>
    <property type="evidence" value="ECO:0007669"/>
    <property type="project" value="UniProtKB-SubCell"/>
</dbReference>
<dbReference type="FunFam" id="3.40.50.300:FF:000183">
    <property type="entry name" value="ABC transporter ATP-binding protein yjjK"/>
    <property type="match status" value="1"/>
</dbReference>
<dbReference type="FunFam" id="3.40.50.300:FF:000011">
    <property type="entry name" value="Putative ABC transporter ATP-binding component"/>
    <property type="match status" value="1"/>
</dbReference>
<dbReference type="Gene3D" id="3.40.50.300">
    <property type="entry name" value="P-loop containing nucleotide triphosphate hydrolases"/>
    <property type="match status" value="2"/>
</dbReference>
<dbReference type="GO" id="GO:0005524">
    <property type="term" value="F:ATP binding"/>
    <property type="evidence" value="ECO:0007669"/>
    <property type="project" value="UniProtKB-UniRule"/>
</dbReference>
<dbReference type="InterPro" id="IPR003439">
    <property type="entry name" value="ABC_transporter-like_ATP-bd"/>
</dbReference>
<evidence type="ECO:0000256" key="3">
    <source>
        <dbReference type="ARBA" id="ARBA00022555"/>
    </source>
</evidence>
<keyword evidence="11 12" id="KW-0648">Protein biosynthesis</keyword>
<evidence type="ECO:0000313" key="14">
    <source>
        <dbReference type="EMBL" id="VGO20366.1"/>
    </source>
</evidence>
<keyword evidence="6 12" id="KW-0547">Nucleotide-binding</keyword>
<dbReference type="PROSITE" id="PS50893">
    <property type="entry name" value="ABC_TRANSPORTER_2"/>
    <property type="match status" value="2"/>
</dbReference>
<sequence length="557" mass="62655">MAGEYVYTLEDLTKQHGAKTILTDVNLSFFFGARIGVIGGNGSGKSSLLKIMAGLDTEYIGQCHIAKNTKMGYLEQEPLLSPGKTVKEVVMEGVEEQQAKLDRYDKIWELLGGDVSDEESDKLNNEVANLQEEIDANNLWELDRHVELAMDALRLPESNQCVDVLSGGEKRRVAICRLLLQNPDVLLLDEPTNHLDAESVGWLEEHLKRFTGTLIVVTHDRYFLSNVTEWILELDAGRAFPYKGNYEAWLEQKQTIAEKSQKLNASRKKLLRQELEWVRMNASSRLTKNKARLKRYDELSAQEFDTREENLSIQIPHGRRLGNKVVQAKDLSKAFGDQLLFEGVNFDLPPGGIVGIIGGNGAGKTTLFKMINGKETPTSGSLELGNSVDISYVDQLRDDLDPDKTIWEEISKGEETIEVGGREMSSRAYCARFNFKGAEQQKKVGVLSGGERNRVHLAKLLRSGGNLLLLDEPTNDLDVATLRSLEEGLMNFGGCAVVISHDRWFLDRVATHILAFEGNSEAIWFEGNYQTFQEHMRKQNGDNWSPHRVRYRPIKNG</sequence>
<feature type="domain" description="ABC transporter" evidence="13">
    <location>
        <begin position="326"/>
        <end position="545"/>
    </location>
</feature>
<comment type="domain">
    <text evidence="12">The P-site tRNA interaction motif (PtIM domain) probably interacts with the P-site tRNA(fMet) as well as the 23S rRNA.</text>
</comment>
<organism evidence="14 15">
    <name type="scientific">Pontiella sulfatireligans</name>
    <dbReference type="NCBI Taxonomy" id="2750658"/>
    <lineage>
        <taxon>Bacteria</taxon>
        <taxon>Pseudomonadati</taxon>
        <taxon>Kiritimatiellota</taxon>
        <taxon>Kiritimatiellia</taxon>
        <taxon>Kiritimatiellales</taxon>
        <taxon>Pontiellaceae</taxon>
        <taxon>Pontiella</taxon>
    </lineage>
</organism>
<dbReference type="Pfam" id="PF12848">
    <property type="entry name" value="ABC_tran_Xtn"/>
    <property type="match status" value="1"/>
</dbReference>
<keyword evidence="8 12" id="KW-0067">ATP-binding</keyword>
<keyword evidence="3 12" id="KW-0820">tRNA-binding</keyword>
<dbReference type="EMBL" id="CAAHFH010000001">
    <property type="protein sequence ID" value="VGO20366.1"/>
    <property type="molecule type" value="Genomic_DNA"/>
</dbReference>
<reference evidence="14 15" key="1">
    <citation type="submission" date="2019-04" db="EMBL/GenBank/DDBJ databases">
        <authorList>
            <person name="Van Vliet M D."/>
        </authorList>
    </citation>
    <scope>NUCLEOTIDE SEQUENCE [LARGE SCALE GENOMIC DNA]</scope>
    <source>
        <strain evidence="14 15">F21</strain>
    </source>
</reference>
<dbReference type="InterPro" id="IPR017871">
    <property type="entry name" value="ABC_transporter-like_CS"/>
</dbReference>
<evidence type="ECO:0000313" key="15">
    <source>
        <dbReference type="Proteomes" id="UP000346198"/>
    </source>
</evidence>
<dbReference type="PANTHER" id="PTHR43858:SF1">
    <property type="entry name" value="ABC TRANSPORTER-RELATED PROTEIN"/>
    <property type="match status" value="1"/>
</dbReference>
<dbReference type="GO" id="GO:0019843">
    <property type="term" value="F:rRNA binding"/>
    <property type="evidence" value="ECO:0007669"/>
    <property type="project" value="UniProtKB-UniRule"/>
</dbReference>
<comment type="domain">
    <text evidence="12">The arm domain is inserted in the first ABC transporter domain. Probably contacts ribosomal protein L1.</text>
</comment>
<keyword evidence="4 12" id="KW-0699">rRNA-binding</keyword>
<dbReference type="InterPro" id="IPR027417">
    <property type="entry name" value="P-loop_NTPase"/>
</dbReference>
<comment type="subunit">
    <text evidence="12">Monomer. Probably contacts ribosomal proteins L1, L5, L33 and S7, the 16S and 23S rRNA and the P-site containing tRNA(fMet).</text>
</comment>
<keyword evidence="9 12" id="KW-0810">Translation regulation</keyword>
<dbReference type="AlphaFoldDB" id="A0A6C2UMN4"/>
<accession>A0A6C2UMN4</accession>
<evidence type="ECO:0000256" key="7">
    <source>
        <dbReference type="ARBA" id="ARBA00022801"/>
    </source>
</evidence>
<dbReference type="GO" id="GO:0045900">
    <property type="term" value="P:negative regulation of translational elongation"/>
    <property type="evidence" value="ECO:0007669"/>
    <property type="project" value="UniProtKB-UniRule"/>
</dbReference>
<feature type="region of interest" description="PtIM" evidence="12">
    <location>
        <begin position="244"/>
        <end position="324"/>
    </location>
</feature>
<evidence type="ECO:0000256" key="4">
    <source>
        <dbReference type="ARBA" id="ARBA00022730"/>
    </source>
</evidence>
<keyword evidence="15" id="KW-1185">Reference proteome</keyword>
<dbReference type="NCBIfam" id="TIGR03719">
    <property type="entry name" value="ABC_ABC_ChvD"/>
    <property type="match status" value="1"/>
</dbReference>
<evidence type="ECO:0000256" key="2">
    <source>
        <dbReference type="ARBA" id="ARBA00022490"/>
    </source>
</evidence>
<dbReference type="RefSeq" id="WP_136061790.1">
    <property type="nucleotide sequence ID" value="NZ_CAAHFH010000001.1"/>
</dbReference>
<dbReference type="PANTHER" id="PTHR43858">
    <property type="entry name" value="ENERGY-DEPENDENT TRANSLATIONAL THROTTLE PROTEIN ETTA"/>
    <property type="match status" value="1"/>
</dbReference>
<dbReference type="CDD" id="cd03221">
    <property type="entry name" value="ABCF_EF-3"/>
    <property type="match status" value="2"/>
</dbReference>
<evidence type="ECO:0000256" key="10">
    <source>
        <dbReference type="ARBA" id="ARBA00022884"/>
    </source>
</evidence>
<name>A0A6C2UMN4_9BACT</name>
<protein>
    <recommendedName>
        <fullName evidence="12">Energy-dependent translational throttle protein EttA</fullName>
        <ecNumber evidence="12">3.6.1.-</ecNumber>
    </recommendedName>
    <alternativeName>
        <fullName evidence="12">Translational regulatory factor EttA</fullName>
    </alternativeName>
</protein>
<gene>
    <name evidence="12 14" type="primary">ettA</name>
    <name evidence="14" type="ORF">SCARR_02429</name>
</gene>
<evidence type="ECO:0000256" key="8">
    <source>
        <dbReference type="ARBA" id="ARBA00022840"/>
    </source>
</evidence>
<comment type="function">
    <text evidence="12">A translation factor that gates the progression of the 70S ribosomal initiation complex (IC, containing tRNA(fMet) in the P-site) into the translation elongation cycle by using a mechanism sensitive to the ATP/ADP ratio. Binds to the 70S ribosome E-site where it modulates the state of the translating ribosome during subunit translocation. ATP hydrolysis probably frees it from the ribosome, which can enter the elongation phase.</text>
</comment>
<dbReference type="Pfam" id="PF00005">
    <property type="entry name" value="ABC_tran"/>
    <property type="match status" value="2"/>
</dbReference>
<dbReference type="GO" id="GO:0043022">
    <property type="term" value="F:ribosome binding"/>
    <property type="evidence" value="ECO:0007669"/>
    <property type="project" value="UniProtKB-UniRule"/>
</dbReference>
<feature type="domain" description="ABC transporter" evidence="13">
    <location>
        <begin position="7"/>
        <end position="261"/>
    </location>
</feature>
<dbReference type="NCBIfam" id="NF008775">
    <property type="entry name" value="PRK11819.1"/>
    <property type="match status" value="1"/>
</dbReference>
<feature type="binding site" evidence="12">
    <location>
        <begin position="358"/>
        <end position="365"/>
    </location>
    <ligand>
        <name>ATP</name>
        <dbReference type="ChEBI" id="CHEBI:30616"/>
        <label>2</label>
    </ligand>
</feature>
<keyword evidence="2 12" id="KW-0963">Cytoplasm</keyword>
<evidence type="ECO:0000256" key="9">
    <source>
        <dbReference type="ARBA" id="ARBA00022845"/>
    </source>
</evidence>
<dbReference type="GO" id="GO:0016887">
    <property type="term" value="F:ATP hydrolysis activity"/>
    <property type="evidence" value="ECO:0007669"/>
    <property type="project" value="UniProtKB-UniRule"/>
</dbReference>
<keyword evidence="5 12" id="KW-0677">Repeat</keyword>
<dbReference type="InterPro" id="IPR032781">
    <property type="entry name" value="ABC_tran_Xtn"/>
</dbReference>
<dbReference type="PROSITE" id="PS00211">
    <property type="entry name" value="ABC_TRANSPORTER_1"/>
    <property type="match status" value="1"/>
</dbReference>
<dbReference type="SMART" id="SM00382">
    <property type="entry name" value="AAA"/>
    <property type="match status" value="2"/>
</dbReference>
<evidence type="ECO:0000256" key="12">
    <source>
        <dbReference type="HAMAP-Rule" id="MF_00847"/>
    </source>
</evidence>
<evidence type="ECO:0000256" key="1">
    <source>
        <dbReference type="ARBA" id="ARBA00005868"/>
    </source>
</evidence>
<proteinExistence type="inferred from homology"/>
<dbReference type="HAMAP" id="MF_00847">
    <property type="entry name" value="EttA"/>
    <property type="match status" value="1"/>
</dbReference>
<dbReference type="EC" id="3.6.1.-" evidence="12"/>
<keyword evidence="10 12" id="KW-0694">RNA-binding</keyword>
<comment type="subcellular location">
    <subcellularLocation>
        <location evidence="12">Cytoplasm</location>
    </subcellularLocation>
    <text evidence="12">Associates with ribosomes and polysomes.</text>
</comment>
<comment type="similarity">
    <text evidence="1 12">Belongs to the ABC transporter superfamily. ABCF family. Translational throttle EttA subfamily.</text>
</comment>
<dbReference type="InterPro" id="IPR022374">
    <property type="entry name" value="EttA"/>
</dbReference>
<evidence type="ECO:0000259" key="13">
    <source>
        <dbReference type="PROSITE" id="PS50893"/>
    </source>
</evidence>
<evidence type="ECO:0000256" key="6">
    <source>
        <dbReference type="ARBA" id="ARBA00022741"/>
    </source>
</evidence>
<comment type="caution">
    <text evidence="12">Lacks conserved residue(s) required for the propagation of feature annotation.</text>
</comment>
<keyword evidence="7 12" id="KW-0378">Hydrolase</keyword>
<dbReference type="GO" id="GO:0000049">
    <property type="term" value="F:tRNA binding"/>
    <property type="evidence" value="ECO:0007669"/>
    <property type="project" value="UniProtKB-UniRule"/>
</dbReference>